<dbReference type="Gene3D" id="2.40.50.100">
    <property type="match status" value="1"/>
</dbReference>
<dbReference type="OrthoDB" id="7057889at2"/>
<dbReference type="Proteomes" id="UP000245489">
    <property type="component" value="Unassembled WGS sequence"/>
</dbReference>
<dbReference type="PRINTS" id="PR01490">
    <property type="entry name" value="RTXTOXIND"/>
</dbReference>
<reference evidence="7 8" key="1">
    <citation type="submission" date="2018-05" db="EMBL/GenBank/DDBJ databases">
        <title>Genomic Encyclopedia of Archaeal and Bacterial Type Strains, Phase II (KMG-II): from individual species to whole genera.</title>
        <authorList>
            <person name="Goeker M."/>
        </authorList>
    </citation>
    <scope>NUCLEOTIDE SEQUENCE [LARGE SCALE GENOMIC DNA]</scope>
    <source>
        <strain evidence="7 8">DSM 22214</strain>
    </source>
</reference>
<dbReference type="AlphaFoldDB" id="A0A316DGN2"/>
<comment type="caution">
    <text evidence="7">The sequence shown here is derived from an EMBL/GenBank/DDBJ whole genome shotgun (WGS) entry which is preliminary data.</text>
</comment>
<dbReference type="GO" id="GO:0016020">
    <property type="term" value="C:membrane"/>
    <property type="evidence" value="ECO:0007669"/>
    <property type="project" value="UniProtKB-SubCell"/>
</dbReference>
<keyword evidence="2 5" id="KW-0812">Transmembrane</keyword>
<gene>
    <name evidence="7" type="ORF">LV89_04838</name>
</gene>
<evidence type="ECO:0000256" key="5">
    <source>
        <dbReference type="SAM" id="Phobius"/>
    </source>
</evidence>
<keyword evidence="8" id="KW-1185">Reference proteome</keyword>
<dbReference type="PANTHER" id="PTHR30386:SF26">
    <property type="entry name" value="TRANSPORT PROTEIN COMB"/>
    <property type="match status" value="1"/>
</dbReference>
<comment type="subcellular location">
    <subcellularLocation>
        <location evidence="1">Membrane</location>
        <topology evidence="1">Single-pass membrane protein</topology>
    </subcellularLocation>
</comment>
<evidence type="ECO:0000256" key="3">
    <source>
        <dbReference type="ARBA" id="ARBA00022989"/>
    </source>
</evidence>
<sequence length="456" mass="52541">MIKDIENKVYLNGSKPETLKGSFGVTPVSPRPNLELRSEEVNEILSNRPAGIIRYGLTVIFFLGVLGLIASWYIKYPEIIKGGVMITTEKSPFKVIPRSSGRLQKLLVKPNQLVKQGDFLAEIENTTRLENLSVLQTLSQQLKNYLQNTSSKVSFPSNALTFGDLQNEYNSLLKNYQESERLMDDAIYQQRRRILEQQIADYKKMIVINERQVDLNNEEFGNAEIKYQADKKLYQDKVYGKLEYLNLENTFIQKKKEKETYAKSLVENSLTLSERQKQLAELDFEFVQKTRTYRDNILQSIQNIDNLLANWQQNYVITSPSDGKLSFLQNLTENQVIRTGDTLFAVLLQNQPIIGLSVVSAQSFGKVKVGQKVIIKLVNYPFEEYGSLSGNIQEIEPTPTGSQYRMKIKLEKGLLTNYYKTLPFRAEMQGSLEIITEDMRLLERTFYGLRKMLNQR</sequence>
<evidence type="ECO:0000256" key="4">
    <source>
        <dbReference type="ARBA" id="ARBA00023136"/>
    </source>
</evidence>
<feature type="transmembrane region" description="Helical" evidence="5">
    <location>
        <begin position="52"/>
        <end position="74"/>
    </location>
</feature>
<name>A0A316DGN2_9BACT</name>
<evidence type="ECO:0000256" key="1">
    <source>
        <dbReference type="ARBA" id="ARBA00004167"/>
    </source>
</evidence>
<evidence type="ECO:0000256" key="2">
    <source>
        <dbReference type="ARBA" id="ARBA00022692"/>
    </source>
</evidence>
<dbReference type="EMBL" id="QGGO01000048">
    <property type="protein sequence ID" value="PWK16672.1"/>
    <property type="molecule type" value="Genomic_DNA"/>
</dbReference>
<feature type="domain" description="Multidrug resistance protein MdtA-like barrel-sandwich hybrid" evidence="6">
    <location>
        <begin position="94"/>
        <end position="348"/>
    </location>
</feature>
<keyword evidence="3 5" id="KW-1133">Transmembrane helix</keyword>
<keyword evidence="4 5" id="KW-0472">Membrane</keyword>
<evidence type="ECO:0000259" key="6">
    <source>
        <dbReference type="Pfam" id="PF25917"/>
    </source>
</evidence>
<accession>A0A316DGN2</accession>
<organism evidence="7 8">
    <name type="scientific">Arcicella aurantiaca</name>
    <dbReference type="NCBI Taxonomy" id="591202"/>
    <lineage>
        <taxon>Bacteria</taxon>
        <taxon>Pseudomonadati</taxon>
        <taxon>Bacteroidota</taxon>
        <taxon>Cytophagia</taxon>
        <taxon>Cytophagales</taxon>
        <taxon>Flectobacillaceae</taxon>
        <taxon>Arcicella</taxon>
    </lineage>
</organism>
<dbReference type="PANTHER" id="PTHR30386">
    <property type="entry name" value="MEMBRANE FUSION SUBUNIT OF EMRAB-TOLC MULTIDRUG EFFLUX PUMP"/>
    <property type="match status" value="1"/>
</dbReference>
<dbReference type="Gene3D" id="2.40.30.170">
    <property type="match status" value="1"/>
</dbReference>
<dbReference type="RefSeq" id="WP_109745538.1">
    <property type="nucleotide sequence ID" value="NZ_QGGO01000048.1"/>
</dbReference>
<evidence type="ECO:0000313" key="7">
    <source>
        <dbReference type="EMBL" id="PWK16672.1"/>
    </source>
</evidence>
<dbReference type="InterPro" id="IPR058625">
    <property type="entry name" value="MdtA-like_BSH"/>
</dbReference>
<proteinExistence type="predicted"/>
<protein>
    <submittedName>
        <fullName evidence="7">Biotin/lipoyl-binding protein</fullName>
    </submittedName>
</protein>
<evidence type="ECO:0000313" key="8">
    <source>
        <dbReference type="Proteomes" id="UP000245489"/>
    </source>
</evidence>
<dbReference type="Pfam" id="PF25917">
    <property type="entry name" value="BSH_RND"/>
    <property type="match status" value="1"/>
</dbReference>
<dbReference type="InterPro" id="IPR050739">
    <property type="entry name" value="MFP"/>
</dbReference>